<comment type="caution">
    <text evidence="2">The sequence shown here is derived from an EMBL/GenBank/DDBJ whole genome shotgun (WGS) entry which is preliminary data.</text>
</comment>
<evidence type="ECO:0000259" key="1">
    <source>
        <dbReference type="Pfam" id="PF16640"/>
    </source>
</evidence>
<dbReference type="InterPro" id="IPR032109">
    <property type="entry name" value="Big_3_5"/>
</dbReference>
<organism evidence="2 3">
    <name type="scientific">Cryobacterium lyxosi</name>
    <dbReference type="NCBI Taxonomy" id="1259228"/>
    <lineage>
        <taxon>Bacteria</taxon>
        <taxon>Bacillati</taxon>
        <taxon>Actinomycetota</taxon>
        <taxon>Actinomycetes</taxon>
        <taxon>Micrococcales</taxon>
        <taxon>Microbacteriaceae</taxon>
        <taxon>Cryobacterium</taxon>
    </lineage>
</organism>
<keyword evidence="3" id="KW-1185">Reference proteome</keyword>
<sequence length="360" mass="37417">MIPAPHPSHSSHADARRSWRFPALVLPAAVMLGALIAAPAASAVTDAPALSTGRATVSIVAGTFDIYFAGQAASVYGEITPTAPATGVPTGTVRVVSLEPGNPTETPTLLPSDTAGVFYSDAHPSVAGTRQFRVDYLGDKNFAPASKTFNYFVPTGPDTKTTLTATPSGTITAGQRITFTANVTDSQGRALNGDRSGEEITFYDNGQPLVGNQVFGEWHSTLTTTSLSVGVHRITAESFAVFYESSTSPAVTVTVLAKTARASKVAGTLTVSPRGEVIVGTAVTAVAKFAPRSGTAVVTGFVQFYDVTTKVGTPVALKNGLATFRYASLKVGAHVLVARYLGTPKFAQALTVPKIVRVVR</sequence>
<proteinExistence type="predicted"/>
<dbReference type="GO" id="GO:0005975">
    <property type="term" value="P:carbohydrate metabolic process"/>
    <property type="evidence" value="ECO:0007669"/>
    <property type="project" value="UniProtKB-ARBA"/>
</dbReference>
<protein>
    <submittedName>
        <fullName evidence="2">Ig-like domain repeat protein</fullName>
    </submittedName>
</protein>
<reference evidence="2 3" key="1">
    <citation type="submission" date="2019-03" db="EMBL/GenBank/DDBJ databases">
        <title>Genomics of glacier-inhabiting Cryobacterium strains.</title>
        <authorList>
            <person name="Liu Q."/>
            <person name="Xin Y.-H."/>
        </authorList>
    </citation>
    <scope>NUCLEOTIDE SEQUENCE [LARGE SCALE GENOMIC DNA]</scope>
    <source>
        <strain evidence="2 3">TMT1-1</strain>
    </source>
</reference>
<evidence type="ECO:0000313" key="3">
    <source>
        <dbReference type="Proteomes" id="UP000298424"/>
    </source>
</evidence>
<dbReference type="EMBL" id="SOGT01000011">
    <property type="protein sequence ID" value="TFD25874.1"/>
    <property type="molecule type" value="Genomic_DNA"/>
</dbReference>
<dbReference type="RefSeq" id="WP_134572274.1">
    <property type="nucleotide sequence ID" value="NZ_SOGT01000011.1"/>
</dbReference>
<accession>A0A4R8ZGQ5</accession>
<dbReference type="Proteomes" id="UP000298424">
    <property type="component" value="Unassembled WGS sequence"/>
</dbReference>
<name>A0A4R8ZGQ5_9MICO</name>
<dbReference type="InterPro" id="IPR013783">
    <property type="entry name" value="Ig-like_fold"/>
</dbReference>
<gene>
    <name evidence="2" type="ORF">E3T27_08705</name>
</gene>
<dbReference type="OrthoDB" id="5103460at2"/>
<dbReference type="Pfam" id="PF16640">
    <property type="entry name" value="Big_3_5"/>
    <property type="match status" value="2"/>
</dbReference>
<evidence type="ECO:0000313" key="2">
    <source>
        <dbReference type="EMBL" id="TFD25874.1"/>
    </source>
</evidence>
<feature type="domain" description="Bacterial Ig-like" evidence="1">
    <location>
        <begin position="166"/>
        <end position="255"/>
    </location>
</feature>
<dbReference type="AlphaFoldDB" id="A0A4R8ZGQ5"/>
<feature type="domain" description="Bacterial Ig-like" evidence="1">
    <location>
        <begin position="273"/>
        <end position="352"/>
    </location>
</feature>
<dbReference type="Gene3D" id="2.60.40.10">
    <property type="entry name" value="Immunoglobulins"/>
    <property type="match status" value="2"/>
</dbReference>